<dbReference type="EMBL" id="VIIS01001550">
    <property type="protein sequence ID" value="KAF0296548.1"/>
    <property type="molecule type" value="Genomic_DNA"/>
</dbReference>
<gene>
    <name evidence="1" type="ORF">FJT64_006003</name>
</gene>
<accession>A0A6A4W3D8</accession>
<dbReference type="OrthoDB" id="6380429at2759"/>
<organism evidence="1 2">
    <name type="scientific">Amphibalanus amphitrite</name>
    <name type="common">Striped barnacle</name>
    <name type="synonym">Balanus amphitrite</name>
    <dbReference type="NCBI Taxonomy" id="1232801"/>
    <lineage>
        <taxon>Eukaryota</taxon>
        <taxon>Metazoa</taxon>
        <taxon>Ecdysozoa</taxon>
        <taxon>Arthropoda</taxon>
        <taxon>Crustacea</taxon>
        <taxon>Multicrustacea</taxon>
        <taxon>Cirripedia</taxon>
        <taxon>Thoracica</taxon>
        <taxon>Thoracicalcarea</taxon>
        <taxon>Balanomorpha</taxon>
        <taxon>Balanoidea</taxon>
        <taxon>Balanidae</taxon>
        <taxon>Amphibalaninae</taxon>
        <taxon>Amphibalanus</taxon>
    </lineage>
</organism>
<proteinExistence type="predicted"/>
<keyword evidence="2" id="KW-1185">Reference proteome</keyword>
<sequence length="318" mass="34969">MEELSTAIRALSDRFTVIEASVSAINDRLEEPNAGRRHVAQPEQAIEPTEPVSTEGFDFGSYSDLQAELKTVREGVAKIKLPQDLVVGDSRAGVGKNDLPRFQVIQSCSTERGRGRTPLSDGNHGAREDLSWWVSSLDGWNGRLLVPPAVCELQLSTDASGSGWGAVLSTPSCQLASGFWDQLLDRMFGPHTVDRFAAVGTALLPTYNSRFADPCSSGVDALGQTDWGAENNWVNPPFRLIPRVLDIIEAQRADATLIAPMWPGQPWMARLRRLCTAPPIRLPPVTRSCLPLSEQQRIEPHQNRRWTLCAWRISGAHG</sequence>
<protein>
    <submittedName>
        <fullName evidence="1">Uncharacterized protein</fullName>
    </submittedName>
</protein>
<name>A0A6A4W3D8_AMPAM</name>
<dbReference type="AlphaFoldDB" id="A0A6A4W3D8"/>
<dbReference type="Proteomes" id="UP000440578">
    <property type="component" value="Unassembled WGS sequence"/>
</dbReference>
<evidence type="ECO:0000313" key="2">
    <source>
        <dbReference type="Proteomes" id="UP000440578"/>
    </source>
</evidence>
<dbReference type="PANTHER" id="PTHR33050:SF7">
    <property type="entry name" value="RIBONUCLEASE H"/>
    <property type="match status" value="1"/>
</dbReference>
<dbReference type="PANTHER" id="PTHR33050">
    <property type="entry name" value="REVERSE TRANSCRIPTASE DOMAIN-CONTAINING PROTEIN"/>
    <property type="match status" value="1"/>
</dbReference>
<comment type="caution">
    <text evidence="1">The sequence shown here is derived from an EMBL/GenBank/DDBJ whole genome shotgun (WGS) entry which is preliminary data.</text>
</comment>
<reference evidence="1 2" key="1">
    <citation type="submission" date="2019-07" db="EMBL/GenBank/DDBJ databases">
        <title>Draft genome assembly of a fouling barnacle, Amphibalanus amphitrite (Darwin, 1854): The first reference genome for Thecostraca.</title>
        <authorList>
            <person name="Kim W."/>
        </authorList>
    </citation>
    <scope>NUCLEOTIDE SEQUENCE [LARGE SCALE GENOMIC DNA]</scope>
    <source>
        <strain evidence="1">SNU_AA5</strain>
        <tissue evidence="1">Soma without cirri and trophi</tissue>
    </source>
</reference>
<dbReference type="InterPro" id="IPR052055">
    <property type="entry name" value="Hepadnavirus_pol/RT"/>
</dbReference>
<evidence type="ECO:0000313" key="1">
    <source>
        <dbReference type="EMBL" id="KAF0296548.1"/>
    </source>
</evidence>